<dbReference type="Gene3D" id="1.10.10.10">
    <property type="entry name" value="Winged helix-like DNA-binding domain superfamily/Winged helix DNA-binding domain"/>
    <property type="match status" value="1"/>
</dbReference>
<dbReference type="PRINTS" id="PR00039">
    <property type="entry name" value="HTHLYSR"/>
</dbReference>
<evidence type="ECO:0000256" key="2">
    <source>
        <dbReference type="ARBA" id="ARBA00023015"/>
    </source>
</evidence>
<dbReference type="PANTHER" id="PTHR30419">
    <property type="entry name" value="HTH-TYPE TRANSCRIPTIONAL REGULATOR YBHD"/>
    <property type="match status" value="1"/>
</dbReference>
<dbReference type="SUPFAM" id="SSF53850">
    <property type="entry name" value="Periplasmic binding protein-like II"/>
    <property type="match status" value="1"/>
</dbReference>
<dbReference type="InterPro" id="IPR000847">
    <property type="entry name" value="LysR_HTH_N"/>
</dbReference>
<gene>
    <name evidence="6" type="ORF">SAMN05192563_105726</name>
</gene>
<dbReference type="FunFam" id="1.10.10.10:FF:000001">
    <property type="entry name" value="LysR family transcriptional regulator"/>
    <property type="match status" value="1"/>
</dbReference>
<dbReference type="GO" id="GO:0005829">
    <property type="term" value="C:cytosol"/>
    <property type="evidence" value="ECO:0007669"/>
    <property type="project" value="TreeGrafter"/>
</dbReference>
<feature type="domain" description="HTH lysR-type" evidence="5">
    <location>
        <begin position="15"/>
        <end position="67"/>
    </location>
</feature>
<organism evidence="6 7">
    <name type="scientific">Paraburkholderia aspalathi</name>
    <dbReference type="NCBI Taxonomy" id="1324617"/>
    <lineage>
        <taxon>Bacteria</taxon>
        <taxon>Pseudomonadati</taxon>
        <taxon>Pseudomonadota</taxon>
        <taxon>Betaproteobacteria</taxon>
        <taxon>Burkholderiales</taxon>
        <taxon>Burkholderiaceae</taxon>
        <taxon>Paraburkholderia</taxon>
    </lineage>
</organism>
<dbReference type="InterPro" id="IPR050950">
    <property type="entry name" value="HTH-type_LysR_regulators"/>
</dbReference>
<keyword evidence="2" id="KW-0805">Transcription regulation</keyword>
<dbReference type="Pfam" id="PF03466">
    <property type="entry name" value="LysR_substrate"/>
    <property type="match status" value="1"/>
</dbReference>
<dbReference type="EMBL" id="FPBH01000057">
    <property type="protein sequence ID" value="SFU26515.1"/>
    <property type="molecule type" value="Genomic_DNA"/>
</dbReference>
<proteinExistence type="inferred from homology"/>
<protein>
    <submittedName>
        <fullName evidence="6">DNA-binding transcriptional regulator, LysR family</fullName>
    </submittedName>
</protein>
<dbReference type="OrthoDB" id="8629411at2"/>
<evidence type="ECO:0000313" key="6">
    <source>
        <dbReference type="EMBL" id="SFU26515.1"/>
    </source>
</evidence>
<reference evidence="6 7" key="1">
    <citation type="submission" date="2016-10" db="EMBL/GenBank/DDBJ databases">
        <authorList>
            <person name="de Groot N.N."/>
        </authorList>
    </citation>
    <scope>NUCLEOTIDE SEQUENCE [LARGE SCALE GENOMIC DNA]</scope>
    <source>
        <strain evidence="6 7">LMG 27731</strain>
    </source>
</reference>
<dbReference type="GO" id="GO:0003700">
    <property type="term" value="F:DNA-binding transcription factor activity"/>
    <property type="evidence" value="ECO:0007669"/>
    <property type="project" value="InterPro"/>
</dbReference>
<evidence type="ECO:0000259" key="5">
    <source>
        <dbReference type="PROSITE" id="PS50931"/>
    </source>
</evidence>
<dbReference type="InterPro" id="IPR036388">
    <property type="entry name" value="WH-like_DNA-bd_sf"/>
</dbReference>
<keyword evidence="4" id="KW-0804">Transcription</keyword>
<evidence type="ECO:0000256" key="4">
    <source>
        <dbReference type="ARBA" id="ARBA00023163"/>
    </source>
</evidence>
<dbReference type="Gene3D" id="3.40.190.290">
    <property type="match status" value="1"/>
</dbReference>
<comment type="similarity">
    <text evidence="1">Belongs to the LysR transcriptional regulatory family.</text>
</comment>
<evidence type="ECO:0000313" key="7">
    <source>
        <dbReference type="Proteomes" id="UP000198844"/>
    </source>
</evidence>
<name>A0A1I7ERF9_9BURK</name>
<dbReference type="GO" id="GO:0003677">
    <property type="term" value="F:DNA binding"/>
    <property type="evidence" value="ECO:0007669"/>
    <property type="project" value="UniProtKB-KW"/>
</dbReference>
<dbReference type="Pfam" id="PF00126">
    <property type="entry name" value="HTH_1"/>
    <property type="match status" value="1"/>
</dbReference>
<dbReference type="AlphaFoldDB" id="A0A1I7ERF9"/>
<keyword evidence="3 6" id="KW-0238">DNA-binding</keyword>
<dbReference type="SUPFAM" id="SSF46785">
    <property type="entry name" value="Winged helix' DNA-binding domain"/>
    <property type="match status" value="1"/>
</dbReference>
<dbReference type="PROSITE" id="PS50931">
    <property type="entry name" value="HTH_LYSR"/>
    <property type="match status" value="1"/>
</dbReference>
<evidence type="ECO:0000256" key="3">
    <source>
        <dbReference type="ARBA" id="ARBA00023125"/>
    </source>
</evidence>
<evidence type="ECO:0000256" key="1">
    <source>
        <dbReference type="ARBA" id="ARBA00009437"/>
    </source>
</evidence>
<sequence>MKPPQPQVRFHLPELETFLVVVEEGSFSKAADRLCISQPSASSRIKRLEEVLRVKLLRRTTRSLELTEDGKLLKVAAEETLAGLYEVLKQFRDRSEAARNRVVVAVTPMIGATFMPWVLQSYQERYPDVEVELRDVPYDQLLRMINDGGADVAVAGVDSDHDHLLFRCLAEEALVLMVPAKHPLSGMSQIPLSTILPFRINLLNRYSSLREHLAAEFHRLGTEFEAGTTGTMPTLLGLLDAGSCITFLPRSVAKTNLRAGRVIVTMENFHHVRRYGTLTAPKVAQTPAVQSFREHLHREFGPLIERLDQTTD</sequence>
<dbReference type="RefSeq" id="WP_093647309.1">
    <property type="nucleotide sequence ID" value="NZ_FPBH01000057.1"/>
</dbReference>
<dbReference type="InterPro" id="IPR036390">
    <property type="entry name" value="WH_DNA-bd_sf"/>
</dbReference>
<dbReference type="Proteomes" id="UP000198844">
    <property type="component" value="Unassembled WGS sequence"/>
</dbReference>
<accession>A0A1I7ERF9</accession>
<dbReference type="InterPro" id="IPR005119">
    <property type="entry name" value="LysR_subst-bd"/>
</dbReference>